<protein>
    <submittedName>
        <fullName evidence="1">Uncharacterized protein</fullName>
    </submittedName>
</protein>
<name>A0A6M3LVZ6_9ZZZZ</name>
<proteinExistence type="predicted"/>
<dbReference type="EMBL" id="MT143656">
    <property type="protein sequence ID" value="QJA99560.1"/>
    <property type="molecule type" value="Genomic_DNA"/>
</dbReference>
<sequence>MEFHFIDSYIINAKGYDMNKKLKKKYMVKDKEAKKVEIKASKTDIGGTFYVYDLFDASGNIIALNRYVYKNTEEQPFEQLTEGEELILNPPVEEVVPEEIEHGK</sequence>
<dbReference type="AlphaFoldDB" id="A0A6M3LVZ6"/>
<accession>A0A6M3LVZ6</accession>
<gene>
    <name evidence="1" type="ORF">MM171A00971_0018</name>
</gene>
<reference evidence="1" key="1">
    <citation type="submission" date="2020-03" db="EMBL/GenBank/DDBJ databases">
        <title>The deep terrestrial virosphere.</title>
        <authorList>
            <person name="Holmfeldt K."/>
            <person name="Nilsson E."/>
            <person name="Simone D."/>
            <person name="Lopez-Fernandez M."/>
            <person name="Wu X."/>
            <person name="de Brujin I."/>
            <person name="Lundin D."/>
            <person name="Andersson A."/>
            <person name="Bertilsson S."/>
            <person name="Dopson M."/>
        </authorList>
    </citation>
    <scope>NUCLEOTIDE SEQUENCE</scope>
    <source>
        <strain evidence="1">MM171A00971</strain>
    </source>
</reference>
<organism evidence="1">
    <name type="scientific">viral metagenome</name>
    <dbReference type="NCBI Taxonomy" id="1070528"/>
    <lineage>
        <taxon>unclassified sequences</taxon>
        <taxon>metagenomes</taxon>
        <taxon>organismal metagenomes</taxon>
    </lineage>
</organism>
<evidence type="ECO:0000313" key="1">
    <source>
        <dbReference type="EMBL" id="QJA99560.1"/>
    </source>
</evidence>